<dbReference type="InterPro" id="IPR020846">
    <property type="entry name" value="MFS_dom"/>
</dbReference>
<dbReference type="PRINTS" id="PR01035">
    <property type="entry name" value="TCRTETA"/>
</dbReference>
<reference evidence="8" key="1">
    <citation type="submission" date="2020-05" db="EMBL/GenBank/DDBJ databases">
        <authorList>
            <person name="Chiriac C."/>
            <person name="Salcher M."/>
            <person name="Ghai R."/>
            <person name="Kavagutti S V."/>
        </authorList>
    </citation>
    <scope>NUCLEOTIDE SEQUENCE</scope>
</reference>
<dbReference type="InterPro" id="IPR011701">
    <property type="entry name" value="MFS"/>
</dbReference>
<evidence type="ECO:0000256" key="5">
    <source>
        <dbReference type="ARBA" id="ARBA00023136"/>
    </source>
</evidence>
<feature type="transmembrane region" description="Helical" evidence="6">
    <location>
        <begin position="221"/>
        <end position="241"/>
    </location>
</feature>
<dbReference type="PROSITE" id="PS00216">
    <property type="entry name" value="SUGAR_TRANSPORT_1"/>
    <property type="match status" value="1"/>
</dbReference>
<evidence type="ECO:0000256" key="2">
    <source>
        <dbReference type="ARBA" id="ARBA00022475"/>
    </source>
</evidence>
<dbReference type="Pfam" id="PF07690">
    <property type="entry name" value="MFS_1"/>
    <property type="match status" value="1"/>
</dbReference>
<name>A0A6J7FDP2_9ZZZZ</name>
<dbReference type="GO" id="GO:0005886">
    <property type="term" value="C:plasma membrane"/>
    <property type="evidence" value="ECO:0007669"/>
    <property type="project" value="UniProtKB-SubCell"/>
</dbReference>
<dbReference type="InterPro" id="IPR036259">
    <property type="entry name" value="MFS_trans_sf"/>
</dbReference>
<dbReference type="GO" id="GO:0022857">
    <property type="term" value="F:transmembrane transporter activity"/>
    <property type="evidence" value="ECO:0007669"/>
    <property type="project" value="InterPro"/>
</dbReference>
<feature type="transmembrane region" description="Helical" evidence="6">
    <location>
        <begin position="314"/>
        <end position="338"/>
    </location>
</feature>
<comment type="subcellular location">
    <subcellularLocation>
        <location evidence="1">Cell membrane</location>
        <topology evidence="1">Multi-pass membrane protein</topology>
    </subcellularLocation>
</comment>
<feature type="transmembrane region" description="Helical" evidence="6">
    <location>
        <begin position="173"/>
        <end position="192"/>
    </location>
</feature>
<keyword evidence="5 6" id="KW-0472">Membrane</keyword>
<feature type="transmembrane region" description="Helical" evidence="6">
    <location>
        <begin position="105"/>
        <end position="130"/>
    </location>
</feature>
<feature type="transmembrane region" description="Helical" evidence="6">
    <location>
        <begin position="376"/>
        <end position="397"/>
    </location>
</feature>
<dbReference type="Gene3D" id="1.20.1720.10">
    <property type="entry name" value="Multidrug resistance protein D"/>
    <property type="match status" value="1"/>
</dbReference>
<feature type="transmembrane region" description="Helical" evidence="6">
    <location>
        <begin position="142"/>
        <end position="167"/>
    </location>
</feature>
<dbReference type="SUPFAM" id="SSF103473">
    <property type="entry name" value="MFS general substrate transporter"/>
    <property type="match status" value="1"/>
</dbReference>
<dbReference type="PROSITE" id="PS50850">
    <property type="entry name" value="MFS"/>
    <property type="match status" value="1"/>
</dbReference>
<gene>
    <name evidence="8" type="ORF">UFOPK3516_00268</name>
</gene>
<feature type="transmembrane region" description="Helical" evidence="6">
    <location>
        <begin position="287"/>
        <end position="308"/>
    </location>
</feature>
<dbReference type="EMBL" id="CAFBMB010000010">
    <property type="protein sequence ID" value="CAB4889783.1"/>
    <property type="molecule type" value="Genomic_DNA"/>
</dbReference>
<proteinExistence type="predicted"/>
<feature type="transmembrane region" description="Helical" evidence="6">
    <location>
        <begin position="256"/>
        <end position="275"/>
    </location>
</feature>
<organism evidence="8">
    <name type="scientific">freshwater metagenome</name>
    <dbReference type="NCBI Taxonomy" id="449393"/>
    <lineage>
        <taxon>unclassified sequences</taxon>
        <taxon>metagenomes</taxon>
        <taxon>ecological metagenomes</taxon>
    </lineage>
</organism>
<sequence>MATPSKSSALPSRLSGATLFWLGFIGILGPMAVDIYLPALPSMAKDFGTTPATVQLGLATTTIGMALGTVVVGAISDRFGRRGPLLITGMLMIVGASLASASFHILWFLACCLIMGVSASSVQVAGRGVIADLTRGSASTRAFSLFSSLVMVGPVFGPVGGVLILSIVGWRGIFVALAAFAVIATVGVWAFVPESLAKEKRHSDGFVDTLRSMGRTWRNRVFRWYAIVNFGSYALMFTYLGTCSLTIQVELGQPPWVAASAFAVNGASIALAGILSAQLSKRLSSVAILFISIAAQVAGITFLAIIVATNSLSVVSIFIIYVMICAGLGMGFGPVTSLALTHVRKSSGTALGLMGLVQFLVGAVTSVLVGTINPSAAMAMLMIGGTGVAVTVIASVIGRRALTRDPDPAAAH</sequence>
<feature type="transmembrane region" description="Helical" evidence="6">
    <location>
        <begin position="12"/>
        <end position="33"/>
    </location>
</feature>
<dbReference type="InterPro" id="IPR050189">
    <property type="entry name" value="MFS_Efflux_Transporters"/>
</dbReference>
<accession>A0A6J7FDP2</accession>
<evidence type="ECO:0000256" key="1">
    <source>
        <dbReference type="ARBA" id="ARBA00004651"/>
    </source>
</evidence>
<keyword evidence="4 6" id="KW-1133">Transmembrane helix</keyword>
<evidence type="ECO:0000259" key="7">
    <source>
        <dbReference type="PROSITE" id="PS50850"/>
    </source>
</evidence>
<keyword evidence="2" id="KW-1003">Cell membrane</keyword>
<dbReference type="PANTHER" id="PTHR43124:SF3">
    <property type="entry name" value="CHLORAMPHENICOL EFFLUX PUMP RV0191"/>
    <property type="match status" value="1"/>
</dbReference>
<evidence type="ECO:0000256" key="3">
    <source>
        <dbReference type="ARBA" id="ARBA00022692"/>
    </source>
</evidence>
<evidence type="ECO:0000256" key="6">
    <source>
        <dbReference type="SAM" id="Phobius"/>
    </source>
</evidence>
<dbReference type="AlphaFoldDB" id="A0A6J7FDP2"/>
<dbReference type="InterPro" id="IPR001958">
    <property type="entry name" value="Tet-R_TetA/multi-R_MdtG-like"/>
</dbReference>
<feature type="transmembrane region" description="Helical" evidence="6">
    <location>
        <begin position="53"/>
        <end position="76"/>
    </location>
</feature>
<feature type="domain" description="Major facilitator superfamily (MFS) profile" evidence="7">
    <location>
        <begin position="18"/>
        <end position="402"/>
    </location>
</feature>
<protein>
    <submittedName>
        <fullName evidence="8">Unannotated protein</fullName>
    </submittedName>
</protein>
<dbReference type="PANTHER" id="PTHR43124">
    <property type="entry name" value="PURINE EFFLUX PUMP PBUE"/>
    <property type="match status" value="1"/>
</dbReference>
<feature type="transmembrane region" description="Helical" evidence="6">
    <location>
        <begin position="83"/>
        <end position="99"/>
    </location>
</feature>
<evidence type="ECO:0000256" key="4">
    <source>
        <dbReference type="ARBA" id="ARBA00022989"/>
    </source>
</evidence>
<keyword evidence="3 6" id="KW-0812">Transmembrane</keyword>
<dbReference type="InterPro" id="IPR005829">
    <property type="entry name" value="Sugar_transporter_CS"/>
</dbReference>
<evidence type="ECO:0000313" key="8">
    <source>
        <dbReference type="EMBL" id="CAB4889783.1"/>
    </source>
</evidence>
<feature type="transmembrane region" description="Helical" evidence="6">
    <location>
        <begin position="350"/>
        <end position="370"/>
    </location>
</feature>